<evidence type="ECO:0000259" key="2">
    <source>
        <dbReference type="Pfam" id="PF13462"/>
    </source>
</evidence>
<dbReference type="Pfam" id="PF13462">
    <property type="entry name" value="Thioredoxin_4"/>
    <property type="match status" value="1"/>
</dbReference>
<sequence>MTSPQLPRRIGTGVLALATALSLAACTNSAEPEASATASSALSVLAEDGIVIGSGPINVEMWGDPACPHCAELDEAIGTDMADLVAAGDITMTLHPMTYVSEKRGDTTDYSTRASAVLLAVSGAGETDAVLPLYSLIQANQVSESGSPSNDDLVQYAEQAGAAADLSTAIADFSATATASNDYWLGREIPGTTEVIDHVPTLVIDGTVFEVREDGSDAARFSAAVEQARA</sequence>
<dbReference type="AlphaFoldDB" id="A0A7W3JRG1"/>
<dbReference type="InterPro" id="IPR012336">
    <property type="entry name" value="Thioredoxin-like_fold"/>
</dbReference>
<evidence type="ECO:0000256" key="1">
    <source>
        <dbReference type="SAM" id="SignalP"/>
    </source>
</evidence>
<keyword evidence="1" id="KW-0732">Signal</keyword>
<dbReference type="Gene3D" id="3.40.30.10">
    <property type="entry name" value="Glutaredoxin"/>
    <property type="match status" value="1"/>
</dbReference>
<keyword evidence="4" id="KW-1185">Reference proteome</keyword>
<dbReference type="EMBL" id="JACGWY010000008">
    <property type="protein sequence ID" value="MBA8817606.1"/>
    <property type="molecule type" value="Genomic_DNA"/>
</dbReference>
<dbReference type="SUPFAM" id="SSF52833">
    <property type="entry name" value="Thioredoxin-like"/>
    <property type="match status" value="1"/>
</dbReference>
<comment type="caution">
    <text evidence="3">The sequence shown here is derived from an EMBL/GenBank/DDBJ whole genome shotgun (WGS) entry which is preliminary data.</text>
</comment>
<proteinExistence type="predicted"/>
<feature type="chain" id="PRO_5039015907" evidence="1">
    <location>
        <begin position="25"/>
        <end position="230"/>
    </location>
</feature>
<name>A0A7W3JRG1_9MICO</name>
<reference evidence="3 4" key="1">
    <citation type="submission" date="2020-07" db="EMBL/GenBank/DDBJ databases">
        <title>Sequencing the genomes of 1000 actinobacteria strains.</title>
        <authorList>
            <person name="Klenk H.-P."/>
        </authorList>
    </citation>
    <scope>NUCLEOTIDE SEQUENCE [LARGE SCALE GENOMIC DNA]</scope>
    <source>
        <strain evidence="3 4">DSM 27576</strain>
    </source>
</reference>
<evidence type="ECO:0000313" key="4">
    <source>
        <dbReference type="Proteomes" id="UP000526083"/>
    </source>
</evidence>
<feature type="domain" description="Thioredoxin-like fold" evidence="2">
    <location>
        <begin position="50"/>
        <end position="221"/>
    </location>
</feature>
<gene>
    <name evidence="3" type="ORF">FHX48_002711</name>
</gene>
<dbReference type="CDD" id="cd02972">
    <property type="entry name" value="DsbA_family"/>
    <property type="match status" value="1"/>
</dbReference>
<dbReference type="InterPro" id="IPR036249">
    <property type="entry name" value="Thioredoxin-like_sf"/>
</dbReference>
<dbReference type="RefSeq" id="WP_167044983.1">
    <property type="nucleotide sequence ID" value="NZ_JAAOZB010000001.1"/>
</dbReference>
<accession>A0A7W3JRG1</accession>
<dbReference type="GO" id="GO:0016853">
    <property type="term" value="F:isomerase activity"/>
    <property type="evidence" value="ECO:0007669"/>
    <property type="project" value="UniProtKB-KW"/>
</dbReference>
<keyword evidence="3" id="KW-0413">Isomerase</keyword>
<feature type="signal peptide" evidence="1">
    <location>
        <begin position="1"/>
        <end position="24"/>
    </location>
</feature>
<dbReference type="Proteomes" id="UP000526083">
    <property type="component" value="Unassembled WGS sequence"/>
</dbReference>
<organism evidence="3 4">
    <name type="scientific">Microbacterium halimionae</name>
    <dbReference type="NCBI Taxonomy" id="1526413"/>
    <lineage>
        <taxon>Bacteria</taxon>
        <taxon>Bacillati</taxon>
        <taxon>Actinomycetota</taxon>
        <taxon>Actinomycetes</taxon>
        <taxon>Micrococcales</taxon>
        <taxon>Microbacteriaceae</taxon>
        <taxon>Microbacterium</taxon>
    </lineage>
</organism>
<evidence type="ECO:0000313" key="3">
    <source>
        <dbReference type="EMBL" id="MBA8817606.1"/>
    </source>
</evidence>
<protein>
    <submittedName>
        <fullName evidence="3">Protein-disulfide isomerase</fullName>
    </submittedName>
</protein>